<evidence type="ECO:0000259" key="5">
    <source>
        <dbReference type="PROSITE" id="PS51253"/>
    </source>
</evidence>
<dbReference type="InterPro" id="IPR004875">
    <property type="entry name" value="DDE_SF_endonuclease_dom"/>
</dbReference>
<dbReference type="PANTHER" id="PTHR19303">
    <property type="entry name" value="TRANSPOSON"/>
    <property type="match status" value="1"/>
</dbReference>
<feature type="region of interest" description="Disordered" evidence="4">
    <location>
        <begin position="1"/>
        <end position="21"/>
    </location>
</feature>
<keyword evidence="3" id="KW-0238">DNA-binding</keyword>
<dbReference type="GO" id="GO:0003677">
    <property type="term" value="F:DNA binding"/>
    <property type="evidence" value="ECO:0007669"/>
    <property type="project" value="UniProtKB-KW"/>
</dbReference>
<dbReference type="GO" id="GO:0005634">
    <property type="term" value="C:nucleus"/>
    <property type="evidence" value="ECO:0007669"/>
    <property type="project" value="UniProtKB-SubCell"/>
</dbReference>
<dbReference type="PROSITE" id="PS51253">
    <property type="entry name" value="HTH_CENPB"/>
    <property type="match status" value="1"/>
</dbReference>
<dbReference type="Pfam" id="PF03184">
    <property type="entry name" value="DDE_1"/>
    <property type="match status" value="1"/>
</dbReference>
<gene>
    <name evidence="6" type="ORF">HICCMSTLAB_LOCUS2954</name>
</gene>
<evidence type="ECO:0000256" key="3">
    <source>
        <dbReference type="ARBA" id="ARBA00023125"/>
    </source>
</evidence>
<dbReference type="InterPro" id="IPR050863">
    <property type="entry name" value="CenT-Element_Derived"/>
</dbReference>
<name>A0A8J2MAR0_COTCN</name>
<comment type="subcellular location">
    <subcellularLocation>
        <location evidence="1">Nucleus</location>
    </subcellularLocation>
</comment>
<feature type="domain" description="HTH CENPB-type" evidence="5">
    <location>
        <begin position="71"/>
        <end position="146"/>
    </location>
</feature>
<evidence type="ECO:0000313" key="7">
    <source>
        <dbReference type="Proteomes" id="UP000786811"/>
    </source>
</evidence>
<accession>A0A8J2MAR0</accession>
<evidence type="ECO:0000256" key="1">
    <source>
        <dbReference type="ARBA" id="ARBA00004123"/>
    </source>
</evidence>
<reference evidence="6" key="1">
    <citation type="submission" date="2021-04" db="EMBL/GenBank/DDBJ databases">
        <authorList>
            <person name="Chebbi M.A.C M."/>
        </authorList>
    </citation>
    <scope>NUCLEOTIDE SEQUENCE</scope>
</reference>
<dbReference type="SUPFAM" id="SSF46689">
    <property type="entry name" value="Homeodomain-like"/>
    <property type="match status" value="1"/>
</dbReference>
<dbReference type="Pfam" id="PF03221">
    <property type="entry name" value="HTH_Tnp_Tc5"/>
    <property type="match status" value="1"/>
</dbReference>
<dbReference type="InterPro" id="IPR009057">
    <property type="entry name" value="Homeodomain-like_sf"/>
</dbReference>
<evidence type="ECO:0000256" key="4">
    <source>
        <dbReference type="SAM" id="MobiDB-lite"/>
    </source>
</evidence>
<dbReference type="SMART" id="SM00674">
    <property type="entry name" value="CENPB"/>
    <property type="match status" value="1"/>
</dbReference>
<dbReference type="OrthoDB" id="7697906at2759"/>
<dbReference type="Proteomes" id="UP000786811">
    <property type="component" value="Unassembled WGS sequence"/>
</dbReference>
<organism evidence="6 7">
    <name type="scientific">Cotesia congregata</name>
    <name type="common">Parasitoid wasp</name>
    <name type="synonym">Apanteles congregatus</name>
    <dbReference type="NCBI Taxonomy" id="51543"/>
    <lineage>
        <taxon>Eukaryota</taxon>
        <taxon>Metazoa</taxon>
        <taxon>Ecdysozoa</taxon>
        <taxon>Arthropoda</taxon>
        <taxon>Hexapoda</taxon>
        <taxon>Insecta</taxon>
        <taxon>Pterygota</taxon>
        <taxon>Neoptera</taxon>
        <taxon>Endopterygota</taxon>
        <taxon>Hymenoptera</taxon>
        <taxon>Apocrita</taxon>
        <taxon>Ichneumonoidea</taxon>
        <taxon>Braconidae</taxon>
        <taxon>Microgastrinae</taxon>
        <taxon>Cotesia</taxon>
    </lineage>
</organism>
<comment type="similarity">
    <text evidence="2">Belongs to the tigger transposable element derived protein family.</text>
</comment>
<dbReference type="InterPro" id="IPR036388">
    <property type="entry name" value="WH-like_DNA-bd_sf"/>
</dbReference>
<protein>
    <submittedName>
        <fullName evidence="6">Similar to TIGD1: Tigger transposable element-derived protein 1 (Homo sapiens)</fullName>
    </submittedName>
</protein>
<dbReference type="Gene3D" id="1.10.10.10">
    <property type="entry name" value="Winged helix-like DNA-binding domain superfamily/Winged helix DNA-binding domain"/>
    <property type="match status" value="1"/>
</dbReference>
<comment type="caution">
    <text evidence="6">The sequence shown here is derived from an EMBL/GenBank/DDBJ whole genome shotgun (WGS) entry which is preliminary data.</text>
</comment>
<evidence type="ECO:0000256" key="2">
    <source>
        <dbReference type="ARBA" id="ARBA00010881"/>
    </source>
</evidence>
<dbReference type="AlphaFoldDB" id="A0A8J2MAR0"/>
<dbReference type="PANTHER" id="PTHR19303:SF74">
    <property type="entry name" value="POGO TRANSPOSABLE ELEMENT WITH KRAB DOMAIN"/>
    <property type="match status" value="1"/>
</dbReference>
<keyword evidence="7" id="KW-1185">Reference proteome</keyword>
<dbReference type="InterPro" id="IPR006600">
    <property type="entry name" value="HTH_CenpB_DNA-bd_dom"/>
</dbReference>
<evidence type="ECO:0000313" key="6">
    <source>
        <dbReference type="EMBL" id="CAG5079207.1"/>
    </source>
</evidence>
<dbReference type="EMBL" id="CAJNRD030001117">
    <property type="protein sequence ID" value="CAG5079207.1"/>
    <property type="molecule type" value="Genomic_DNA"/>
</dbReference>
<proteinExistence type="inferred from homology"/>
<sequence>MNKINKKSKVNKQKNKKSKVIKRTRCNYDKANLKLAVEEVFNGKTTAEVSRKYNVPESTIRAKKQCKYNDKPPGPSTVLSNIEENELVEWIFYCCKQGFPITKQKLLDSVKLLCDSDDRKTPFVDNRPGRSWYEAFIKRHPQVSEIVSENLSVTRAQVTELGIRAWFQGIKNHLIEISTEEDILNIDPSRIFNANEISVSMNLKPSVLASGGTRDEYSIVSKNKKENITVLITANAAGNLVPTLLLFAGKSIPKDVIKVAPKNFSLGHSENGSMTAKTFYEYIGNVFFPCVVQNNIKLPIILYIDGLCPHVSLPLSQFCSENKIILIALHPNATDILQPLDVALFRTFPAAYQRSFQTLCENSGTISIKKSQVALVLQKTFESLDLKKMLENGFKTCGLHPLNADAIDYSKVFKKLTTSCYEIESSSTSEGTMPEISTETESLRVLESLIDEDTLRSFRANDSSIWGGRKEDESLFKIWFKLTKPTVELQREESEVQESNNQ</sequence>